<keyword evidence="7" id="KW-1185">Reference proteome</keyword>
<dbReference type="PANTHER" id="PTHR32347:SF23">
    <property type="entry name" value="BLL5650 PROTEIN"/>
    <property type="match status" value="1"/>
</dbReference>
<evidence type="ECO:0000313" key="6">
    <source>
        <dbReference type="EMBL" id="APZ95639.1"/>
    </source>
</evidence>
<keyword evidence="2 3" id="KW-0175">Coiled coil</keyword>
<dbReference type="Gene3D" id="1.10.287.470">
    <property type="entry name" value="Helix hairpin bin"/>
    <property type="match status" value="1"/>
</dbReference>
<feature type="transmembrane region" description="Helical" evidence="5">
    <location>
        <begin position="47"/>
        <end position="64"/>
    </location>
</feature>
<feature type="coiled-coil region" evidence="3">
    <location>
        <begin position="177"/>
        <end position="323"/>
    </location>
</feature>
<reference evidence="6 7" key="1">
    <citation type="journal article" date="2016" name="Front. Microbiol.">
        <title>Fuerstia marisgermanicae gen. nov., sp. nov., an Unusual Member of the Phylum Planctomycetes from the German Wadden Sea.</title>
        <authorList>
            <person name="Kohn T."/>
            <person name="Heuer A."/>
            <person name="Jogler M."/>
            <person name="Vollmers J."/>
            <person name="Boedeker C."/>
            <person name="Bunk B."/>
            <person name="Rast P."/>
            <person name="Borchert D."/>
            <person name="Glockner I."/>
            <person name="Freese H.M."/>
            <person name="Klenk H.P."/>
            <person name="Overmann J."/>
            <person name="Kaster A.K."/>
            <person name="Rohde M."/>
            <person name="Wiegand S."/>
            <person name="Jogler C."/>
        </authorList>
    </citation>
    <scope>NUCLEOTIDE SEQUENCE [LARGE SCALE GENOMIC DNA]</scope>
    <source>
        <strain evidence="6 7">NH11</strain>
    </source>
</reference>
<name>A0A1P8WNL2_9PLAN</name>
<evidence type="ECO:0000256" key="3">
    <source>
        <dbReference type="SAM" id="Coils"/>
    </source>
</evidence>
<keyword evidence="5" id="KW-0472">Membrane</keyword>
<dbReference type="EMBL" id="CP017641">
    <property type="protein sequence ID" value="APZ95639.1"/>
    <property type="molecule type" value="Genomic_DNA"/>
</dbReference>
<dbReference type="PANTHER" id="PTHR32347">
    <property type="entry name" value="EFFLUX SYSTEM COMPONENT YKNX-RELATED"/>
    <property type="match status" value="1"/>
</dbReference>
<dbReference type="AlphaFoldDB" id="A0A1P8WNL2"/>
<evidence type="ECO:0000256" key="5">
    <source>
        <dbReference type="SAM" id="Phobius"/>
    </source>
</evidence>
<dbReference type="RefSeq" id="WP_218922307.1">
    <property type="nucleotide sequence ID" value="NZ_CP017641.1"/>
</dbReference>
<gene>
    <name evidence="6" type="ORF">Fuma_05298</name>
</gene>
<dbReference type="GO" id="GO:0030313">
    <property type="term" value="C:cell envelope"/>
    <property type="evidence" value="ECO:0007669"/>
    <property type="project" value="UniProtKB-SubCell"/>
</dbReference>
<evidence type="ECO:0000256" key="4">
    <source>
        <dbReference type="SAM" id="MobiDB-lite"/>
    </source>
</evidence>
<sequence length="489" mass="54254">MKNREDTIYNDQMFSGRMLGPSAYSEALLPSLRLARSSRFARRIGKILLLSLVIGFIFVTIAPWQQSVTGSGNVIAFAPRERQQTIEVPIKGRVVRWGDNVFENAHVKKGDLIAEIQDVDPNLMGRLEDQVAATKAQFEATKTLLAASERNRDAAEKIVLSQQSLLQTYQSAKEQIVASADAAIAGAKNKVEAERKQLEEVAAALTQIEADFERQKQLFEEKIVAEVKFQLAERKYLEAKAKVAKAEAYVESAQNDLIGKERDRDAKEQKAQGDIDYATSLLDKAKGDVAKSESEVAKATSEMNKAKKALSEMDTKMARQQSQTILAPFDGFLTSISANQGSQILKEGDTLCVIVPDTKDRAVQVWLDGNDAPLVKPNSHVRLQFEGWPAVQFAGWPSVAVGTFGGKVVSVDATDDGQGKFRVLVRPDDDRHGWPDERYLRQGVRANAWVLLEQVPLWYEVWRNMNGFPPVLTDSGDGKDKPKKPKLPK</sequence>
<evidence type="ECO:0000256" key="1">
    <source>
        <dbReference type="ARBA" id="ARBA00004196"/>
    </source>
</evidence>
<accession>A0A1P8WNL2</accession>
<organism evidence="6 7">
    <name type="scientific">Fuerstiella marisgermanici</name>
    <dbReference type="NCBI Taxonomy" id="1891926"/>
    <lineage>
        <taxon>Bacteria</taxon>
        <taxon>Pseudomonadati</taxon>
        <taxon>Planctomycetota</taxon>
        <taxon>Planctomycetia</taxon>
        <taxon>Planctomycetales</taxon>
        <taxon>Planctomycetaceae</taxon>
        <taxon>Fuerstiella</taxon>
    </lineage>
</organism>
<feature type="region of interest" description="Disordered" evidence="4">
    <location>
        <begin position="470"/>
        <end position="489"/>
    </location>
</feature>
<comment type="subcellular location">
    <subcellularLocation>
        <location evidence="1">Cell envelope</location>
    </subcellularLocation>
</comment>
<dbReference type="KEGG" id="fmr:Fuma_05298"/>
<keyword evidence="5" id="KW-0812">Transmembrane</keyword>
<proteinExistence type="predicted"/>
<evidence type="ECO:0000313" key="7">
    <source>
        <dbReference type="Proteomes" id="UP000187735"/>
    </source>
</evidence>
<protein>
    <submittedName>
        <fullName evidence="6">Type I secretion membrane fusion protein, HlyD family</fullName>
    </submittedName>
</protein>
<dbReference type="Proteomes" id="UP000187735">
    <property type="component" value="Chromosome"/>
</dbReference>
<dbReference type="STRING" id="1891926.Fuma_05298"/>
<keyword evidence="5" id="KW-1133">Transmembrane helix</keyword>
<evidence type="ECO:0000256" key="2">
    <source>
        <dbReference type="ARBA" id="ARBA00023054"/>
    </source>
</evidence>
<dbReference type="InterPro" id="IPR050465">
    <property type="entry name" value="UPF0194_transport"/>
</dbReference>